<proteinExistence type="predicted"/>
<dbReference type="Gene3D" id="3.10.620.30">
    <property type="match status" value="1"/>
</dbReference>
<dbReference type="Pfam" id="PF01841">
    <property type="entry name" value="Transglut_core"/>
    <property type="match status" value="1"/>
</dbReference>
<dbReference type="PANTHER" id="PTHR47020:SF1">
    <property type="entry name" value="HILLARIN"/>
    <property type="match status" value="1"/>
</dbReference>
<name>A0A1S3J2Y1_LINAN</name>
<feature type="region of interest" description="Disordered" evidence="1">
    <location>
        <begin position="1"/>
        <end position="59"/>
    </location>
</feature>
<feature type="region of interest" description="Disordered" evidence="1">
    <location>
        <begin position="776"/>
        <end position="899"/>
    </location>
</feature>
<dbReference type="InterPro" id="IPR038765">
    <property type="entry name" value="Papain-like_cys_pep_sf"/>
</dbReference>
<feature type="domain" description="Transglutaminase-like" evidence="2">
    <location>
        <begin position="99"/>
        <end position="209"/>
    </location>
</feature>
<dbReference type="RefSeq" id="XP_013404636.1">
    <property type="nucleotide sequence ID" value="XM_013549182.1"/>
</dbReference>
<keyword evidence="4" id="KW-1185">Reference proteome</keyword>
<feature type="compositionally biased region" description="Basic and acidic residues" evidence="1">
    <location>
        <begin position="873"/>
        <end position="899"/>
    </location>
</feature>
<dbReference type="InterPro" id="IPR056564">
    <property type="entry name" value="Ig-like_KY"/>
</dbReference>
<feature type="region of interest" description="Disordered" evidence="1">
    <location>
        <begin position="661"/>
        <end position="680"/>
    </location>
</feature>
<feature type="compositionally biased region" description="Polar residues" evidence="1">
    <location>
        <begin position="1"/>
        <end position="11"/>
    </location>
</feature>
<sequence>MGSGASTNNKTAVRPKPSETNGPSSSNSGIENDDKAARINGADTENQKEENEKVSVKIPPPCPPVTRKVQVFTKVLFKDVDKKVLKAPKDLMVKPFPELIQYLTEGASNDVAKVRAIFQWIASIDIHGMGMDSLPPQKTPLEYLLKIKWNMGNHAHLFFSLCRLAQLPCVIVNGINKSAAYEIGRPVDKRRMAAQWNAVYVDGEWRLMDVFWASSCVVGRTSKEWTLLDIDGKIVSDDRDDYEEGDEEGETHHRINEFYFMPDPDQFIFTHFPNDQKWQLLEKPLTVDEFGQSMYAREMFWNLGLKLAPNSLKTCMVKSNNGEIDIPFELPALDAINVKFRYMLYRKAGGSVAGGQMDRFVFYTRQGKTLNYNIRFPVAGTFRLDIFGQDITKHDSLDLCCAYVIECPEPKRNVEPLPDNPVIGWGPGAETEDAGMTPLTHDCGLVETEDGCVEMKFRLKKDVSLLQSLLSNKMDEKVLENFVISRVENGEAFVTVRLPKKGEYALKLFANDRNDEGDIPNVCNYLIRCLNDKVKNEPYPHVHNGALGKGNFASKLGVVPLNYPGGLIETDDGQCTLQFRAPKGVELFCEIHSAGLDDSAFENCLRKTGPNAGGETSLEITLPKAGEYSASIYARRTEDPDRIYNVHNYLIISKADRSDADVSNKGLNEKPEMPDVDKPKVTHKGTVEIRLPKSFENLMAELQKKNSNDPVKTQQVTLREDGGEYIVRIEVPDEGEYLLTLFEHTESGALSNLGTYTVYSEPMASAPVIVVSQEDKPGYGEQSSDKDELESRISEQSEEPPPVTNQMSAEEKKKLEEEKKLAANEELHCSHNDDPDIETIPLMELPPNDVGKTENVQEDRSVPQTTPFLSEEDERKLRELEEEKKREEQEKQRRKEAKKALAEKRRMLNSKLKLAMESKDPNELAVAIKEFEDSGFPDNKNNLEKAKKMLMLLKAKSDLVTAMSVREVDVLERAIEAGEAANYNKSLNLELAYAKRVLEHLRHIEKLRHDILNLDQKTIAEIRSYSNPPDAVHQVMAASYLLLGLTEDQVKEWRSVQAFMGKTGRESLKRKVSQFNVEKLAVDVALRAKEIMARFSKEEVHDVSAGAATFYVWAQGMIAECESRFTESGGDLSTVRPKTARGKSAFGERKPKDQPTQGWA</sequence>
<gene>
    <name evidence="5 6" type="primary">LOC106169650</name>
</gene>
<dbReference type="InterPro" id="IPR053041">
    <property type="entry name" value="Transglut-like_Superfamily_Mod"/>
</dbReference>
<evidence type="ECO:0000313" key="6">
    <source>
        <dbReference type="RefSeq" id="XP_013404636.1"/>
    </source>
</evidence>
<evidence type="ECO:0000259" key="3">
    <source>
        <dbReference type="Pfam" id="PF23265"/>
    </source>
</evidence>
<dbReference type="STRING" id="7574.A0A1S3J2Y1"/>
<evidence type="ECO:0000259" key="2">
    <source>
        <dbReference type="Pfam" id="PF01841"/>
    </source>
</evidence>
<feature type="domain" description="KY-like immunoglobulin-like" evidence="3">
    <location>
        <begin position="288"/>
        <end position="418"/>
    </location>
</feature>
<feature type="compositionally biased region" description="Basic and acidic residues" evidence="1">
    <location>
        <begin position="776"/>
        <end position="795"/>
    </location>
</feature>
<feature type="compositionally biased region" description="Basic and acidic residues" evidence="1">
    <location>
        <begin position="809"/>
        <end position="834"/>
    </location>
</feature>
<protein>
    <submittedName>
        <fullName evidence="5 6">Uncharacterized protein LOC106169650 isoform X1</fullName>
    </submittedName>
</protein>
<feature type="region of interest" description="Disordered" evidence="1">
    <location>
        <begin position="1128"/>
        <end position="1160"/>
    </location>
</feature>
<feature type="compositionally biased region" description="Basic and acidic residues" evidence="1">
    <location>
        <begin position="45"/>
        <end position="55"/>
    </location>
</feature>
<dbReference type="KEGG" id="lak:106169650"/>
<dbReference type="SUPFAM" id="SSF54001">
    <property type="entry name" value="Cysteine proteinases"/>
    <property type="match status" value="1"/>
</dbReference>
<evidence type="ECO:0000313" key="5">
    <source>
        <dbReference type="RefSeq" id="XP_013404635.1"/>
    </source>
</evidence>
<feature type="compositionally biased region" description="Basic and acidic residues" evidence="1">
    <location>
        <begin position="851"/>
        <end position="861"/>
    </location>
</feature>
<reference evidence="5 6" key="1">
    <citation type="journal article" date="2015" name="Nat. Commun.">
        <title>The Lingula genome provides insights into brachiopod evolution and the origin of phosphate biomineralization.</title>
        <authorList>
            <person name="Luo Y.J."/>
            <person name="Takeuchi T."/>
            <person name="Koyanagi R."/>
            <person name="Yamada L."/>
            <person name="Kanda M."/>
            <person name="Khalturina M."/>
            <person name="Fujie M."/>
            <person name="Yamasaki S.I."/>
            <person name="Endo K."/>
            <person name="Satoh N."/>
        </authorList>
    </citation>
    <scope>NUCLEOTIDE SEQUENCE</scope>
</reference>
<accession>A0A1S3J2Y1</accession>
<feature type="domain" description="KY-like immunoglobulin-like" evidence="3">
    <location>
        <begin position="434"/>
        <end position="540"/>
    </location>
</feature>
<feature type="domain" description="KY-like immunoglobulin-like" evidence="3">
    <location>
        <begin position="565"/>
        <end position="657"/>
    </location>
</feature>
<dbReference type="GeneID" id="106169650"/>
<dbReference type="Proteomes" id="UP000085678">
    <property type="component" value="Unplaced"/>
</dbReference>
<dbReference type="PANTHER" id="PTHR47020">
    <property type="entry name" value="HILLARIN"/>
    <property type="match status" value="1"/>
</dbReference>
<evidence type="ECO:0000313" key="4">
    <source>
        <dbReference type="Proteomes" id="UP000085678"/>
    </source>
</evidence>
<dbReference type="InterPro" id="IPR002931">
    <property type="entry name" value="Transglutaminase-like"/>
</dbReference>
<reference evidence="5 6" key="2">
    <citation type="submission" date="2025-04" db="UniProtKB">
        <authorList>
            <consortium name="RefSeq"/>
        </authorList>
    </citation>
    <scope>IDENTIFICATION</scope>
</reference>
<dbReference type="RefSeq" id="XP_013404635.1">
    <property type="nucleotide sequence ID" value="XM_013549181.1"/>
</dbReference>
<dbReference type="Gene3D" id="1.20.920.60">
    <property type="match status" value="1"/>
</dbReference>
<feature type="compositionally biased region" description="Polar residues" evidence="1">
    <location>
        <begin position="18"/>
        <end position="30"/>
    </location>
</feature>
<dbReference type="AlphaFoldDB" id="A0A1S3J2Y1"/>
<organism evidence="4 6">
    <name type="scientific">Lingula anatina</name>
    <name type="common">Brachiopod</name>
    <name type="synonym">Lingula unguis</name>
    <dbReference type="NCBI Taxonomy" id="7574"/>
    <lineage>
        <taxon>Eukaryota</taxon>
        <taxon>Metazoa</taxon>
        <taxon>Spiralia</taxon>
        <taxon>Lophotrochozoa</taxon>
        <taxon>Brachiopoda</taxon>
        <taxon>Linguliformea</taxon>
        <taxon>Lingulata</taxon>
        <taxon>Lingulida</taxon>
        <taxon>Linguloidea</taxon>
        <taxon>Lingulidae</taxon>
        <taxon>Lingula</taxon>
    </lineage>
</organism>
<dbReference type="OrthoDB" id="6129702at2759"/>
<dbReference type="Pfam" id="PF23265">
    <property type="entry name" value="Ig-like_KY"/>
    <property type="match status" value="3"/>
</dbReference>
<evidence type="ECO:0000256" key="1">
    <source>
        <dbReference type="SAM" id="MobiDB-lite"/>
    </source>
</evidence>